<sequence length="164" mass="20020">MDFLSNPDFWETASFVVTVFGLPFAIFLFLYEQRRERDSEDEEAYQMLQNAYNDFLKIVLDNPDLQLRRNASTRLDMSDDQRERTLIIFEMLIALFERAYIVSYEPDLKGVALRRWNSWDDYMREWCRREDFYYFLPQLLRGEDPDFAAYIRRVADEERHHLLQ</sequence>
<evidence type="ECO:0000256" key="1">
    <source>
        <dbReference type="SAM" id="Phobius"/>
    </source>
</evidence>
<keyword evidence="1" id="KW-0472">Membrane</keyword>
<keyword evidence="3" id="KW-1185">Reference proteome</keyword>
<evidence type="ECO:0008006" key="4">
    <source>
        <dbReference type="Google" id="ProtNLM"/>
    </source>
</evidence>
<feature type="transmembrane region" description="Helical" evidence="1">
    <location>
        <begin position="12"/>
        <end position="31"/>
    </location>
</feature>
<dbReference type="RefSeq" id="WP_119741227.1">
    <property type="nucleotide sequence ID" value="NZ_QYUN01000002.1"/>
</dbReference>
<proteinExistence type="predicted"/>
<organism evidence="2 3">
    <name type="scientific">Noviherbaspirillum cavernae</name>
    <dbReference type="NCBI Taxonomy" id="2320862"/>
    <lineage>
        <taxon>Bacteria</taxon>
        <taxon>Pseudomonadati</taxon>
        <taxon>Pseudomonadota</taxon>
        <taxon>Betaproteobacteria</taxon>
        <taxon>Burkholderiales</taxon>
        <taxon>Oxalobacteraceae</taxon>
        <taxon>Noviherbaspirillum</taxon>
    </lineage>
</organism>
<accession>A0A418X5F1</accession>
<gene>
    <name evidence="2" type="ORF">D3870_17795</name>
</gene>
<name>A0A418X5F1_9BURK</name>
<keyword evidence="1" id="KW-0812">Transmembrane</keyword>
<dbReference type="EMBL" id="QYUN01000002">
    <property type="protein sequence ID" value="RJG07601.1"/>
    <property type="molecule type" value="Genomic_DNA"/>
</dbReference>
<dbReference type="AlphaFoldDB" id="A0A418X5F1"/>
<comment type="caution">
    <text evidence="2">The sequence shown here is derived from an EMBL/GenBank/DDBJ whole genome shotgun (WGS) entry which is preliminary data.</text>
</comment>
<keyword evidence="1" id="KW-1133">Transmembrane helix</keyword>
<evidence type="ECO:0000313" key="2">
    <source>
        <dbReference type="EMBL" id="RJG07601.1"/>
    </source>
</evidence>
<dbReference type="OrthoDB" id="8560762at2"/>
<reference evidence="2 3" key="1">
    <citation type="submission" date="2018-09" db="EMBL/GenBank/DDBJ databases">
        <authorList>
            <person name="Zhu H."/>
        </authorList>
    </citation>
    <scope>NUCLEOTIDE SEQUENCE [LARGE SCALE GENOMIC DNA]</scope>
    <source>
        <strain evidence="2 3">K2R10-39</strain>
    </source>
</reference>
<dbReference type="Proteomes" id="UP000285190">
    <property type="component" value="Unassembled WGS sequence"/>
</dbReference>
<protein>
    <recommendedName>
        <fullName evidence="4">DUF4760 domain-containing protein</fullName>
    </recommendedName>
</protein>
<evidence type="ECO:0000313" key="3">
    <source>
        <dbReference type="Proteomes" id="UP000285190"/>
    </source>
</evidence>